<evidence type="ECO:0000256" key="1">
    <source>
        <dbReference type="ARBA" id="ARBA00022737"/>
    </source>
</evidence>
<organism evidence="5 6">
    <name type="scientific">Plakobranchus ocellatus</name>
    <dbReference type="NCBI Taxonomy" id="259542"/>
    <lineage>
        <taxon>Eukaryota</taxon>
        <taxon>Metazoa</taxon>
        <taxon>Spiralia</taxon>
        <taxon>Lophotrochozoa</taxon>
        <taxon>Mollusca</taxon>
        <taxon>Gastropoda</taxon>
        <taxon>Heterobranchia</taxon>
        <taxon>Euthyneura</taxon>
        <taxon>Panpulmonata</taxon>
        <taxon>Sacoglossa</taxon>
        <taxon>Placobranchoidea</taxon>
        <taxon>Plakobranchidae</taxon>
        <taxon>Plakobranchus</taxon>
    </lineage>
</organism>
<comment type="caution">
    <text evidence="5">The sequence shown here is derived from an EMBL/GenBank/DDBJ whole genome shotgun (WGS) entry which is preliminary data.</text>
</comment>
<dbReference type="PANTHER" id="PTHR24198:SF194">
    <property type="entry name" value="INVERSIN-A"/>
    <property type="match status" value="1"/>
</dbReference>
<name>A0AAV3XVG4_9GAST</name>
<dbReference type="SUPFAM" id="SSF48403">
    <property type="entry name" value="Ankyrin repeat"/>
    <property type="match status" value="1"/>
</dbReference>
<dbReference type="InterPro" id="IPR002110">
    <property type="entry name" value="Ankyrin_rpt"/>
</dbReference>
<feature type="compositionally biased region" description="Basic residues" evidence="4">
    <location>
        <begin position="11"/>
        <end position="20"/>
    </location>
</feature>
<feature type="region of interest" description="Disordered" evidence="4">
    <location>
        <begin position="1"/>
        <end position="20"/>
    </location>
</feature>
<feature type="repeat" description="ANK" evidence="3">
    <location>
        <begin position="190"/>
        <end position="222"/>
    </location>
</feature>
<evidence type="ECO:0000256" key="4">
    <source>
        <dbReference type="SAM" id="MobiDB-lite"/>
    </source>
</evidence>
<feature type="region of interest" description="Disordered" evidence="4">
    <location>
        <begin position="109"/>
        <end position="142"/>
    </location>
</feature>
<feature type="region of interest" description="Disordered" evidence="4">
    <location>
        <begin position="44"/>
        <end position="96"/>
    </location>
</feature>
<feature type="compositionally biased region" description="Basic and acidic residues" evidence="4">
    <location>
        <begin position="1"/>
        <end position="10"/>
    </location>
</feature>
<evidence type="ECO:0000313" key="5">
    <source>
        <dbReference type="EMBL" id="GFN74342.1"/>
    </source>
</evidence>
<feature type="compositionally biased region" description="Polar residues" evidence="4">
    <location>
        <begin position="76"/>
        <end position="96"/>
    </location>
</feature>
<feature type="repeat" description="ANK" evidence="3">
    <location>
        <begin position="292"/>
        <end position="324"/>
    </location>
</feature>
<dbReference type="PROSITE" id="PS50297">
    <property type="entry name" value="ANK_REP_REGION"/>
    <property type="match status" value="4"/>
</dbReference>
<accession>A0AAV3XVG4</accession>
<dbReference type="PROSITE" id="PS50088">
    <property type="entry name" value="ANK_REPEAT"/>
    <property type="match status" value="4"/>
</dbReference>
<evidence type="ECO:0000313" key="6">
    <source>
        <dbReference type="Proteomes" id="UP000735302"/>
    </source>
</evidence>
<evidence type="ECO:0000256" key="3">
    <source>
        <dbReference type="PROSITE-ProRule" id="PRU00023"/>
    </source>
</evidence>
<dbReference type="InterPro" id="IPR036770">
    <property type="entry name" value="Ankyrin_rpt-contain_sf"/>
</dbReference>
<dbReference type="Pfam" id="PF13637">
    <property type="entry name" value="Ank_4"/>
    <property type="match status" value="1"/>
</dbReference>
<keyword evidence="1" id="KW-0677">Repeat</keyword>
<feature type="repeat" description="ANK" evidence="3">
    <location>
        <begin position="325"/>
        <end position="359"/>
    </location>
</feature>
<keyword evidence="6" id="KW-1185">Reference proteome</keyword>
<dbReference type="Proteomes" id="UP000735302">
    <property type="component" value="Unassembled WGS sequence"/>
</dbReference>
<dbReference type="EMBL" id="BLXT01000089">
    <property type="protein sequence ID" value="GFN74342.1"/>
    <property type="molecule type" value="Genomic_DNA"/>
</dbReference>
<reference evidence="5 6" key="1">
    <citation type="journal article" date="2021" name="Elife">
        <title>Chloroplast acquisition without the gene transfer in kleptoplastic sea slugs, Plakobranchus ocellatus.</title>
        <authorList>
            <person name="Maeda T."/>
            <person name="Takahashi S."/>
            <person name="Yoshida T."/>
            <person name="Shimamura S."/>
            <person name="Takaki Y."/>
            <person name="Nagai Y."/>
            <person name="Toyoda A."/>
            <person name="Suzuki Y."/>
            <person name="Arimoto A."/>
            <person name="Ishii H."/>
            <person name="Satoh N."/>
            <person name="Nishiyama T."/>
            <person name="Hasebe M."/>
            <person name="Maruyama T."/>
            <person name="Minagawa J."/>
            <person name="Obokata J."/>
            <person name="Shigenobu S."/>
        </authorList>
    </citation>
    <scope>NUCLEOTIDE SEQUENCE [LARGE SCALE GENOMIC DNA]</scope>
</reference>
<dbReference type="PANTHER" id="PTHR24198">
    <property type="entry name" value="ANKYRIN REPEAT AND PROTEIN KINASE DOMAIN-CONTAINING PROTEIN"/>
    <property type="match status" value="1"/>
</dbReference>
<proteinExistence type="predicted"/>
<dbReference type="AlphaFoldDB" id="A0AAV3XVG4"/>
<dbReference type="Gene3D" id="1.25.40.20">
    <property type="entry name" value="Ankyrin repeat-containing domain"/>
    <property type="match status" value="1"/>
</dbReference>
<protein>
    <submittedName>
        <fullName evidence="5">Ankyrin repeat domain-containing protein 17</fullName>
    </submittedName>
</protein>
<keyword evidence="2 3" id="KW-0040">ANK repeat</keyword>
<sequence length="577" mass="61944">MTRLSKCVEKRSHRPTPSHISHRRIKVVKVDDLIDLVDEKSFHYNGIPRSMDGSGRQPNRDGNPPPNLSLKPIQPQPTTSDSPNATTSATVPSSSYTQSEAMYTMLHDTMPGSSLRVGPERHLPPNSAQTTEELPPPLQDLQPEVEKSEGQGYTYLMLAARGGRLDVVRVCLMLAQSGQAVHHPNKRGSDGNNALMLALEHGHTDIACVLVDAGTDLSLTNGKLETALAIACKRGDHHAAEFILANGGGPSCGLPDRSGTTPLIHAASLGDVKLVQTLLTFPTANISAEDENGHTALTLACHSGHVATAKALVEGGAVVNQRTRDDSTALIAAAAANNGSPDIIRLLIKAGADVDACTHAGLNSVIGASRQGQAEILRLLIEAGADLNRTCGQGQTALKYAVVRSVVSLSPCLSLLLNAGVHIGPELHYAVSLGFVHVVEQFLKHDAEPIVIPTQHLFQVLYSRGIQRVSPLAAALLFQNLKLAEAFLDSGFLTDMDVRTLANDVPIRTYLIERNKKASQELMQARLMPCPLQMLCLQAASKLVGYDYVKRINRVQSSGLPPSFQRRLSYECVPKEG</sequence>
<evidence type="ECO:0000256" key="2">
    <source>
        <dbReference type="ARBA" id="ARBA00023043"/>
    </source>
</evidence>
<dbReference type="Pfam" id="PF12796">
    <property type="entry name" value="Ank_2"/>
    <property type="match status" value="2"/>
</dbReference>
<gene>
    <name evidence="5" type="ORF">PoB_000084800</name>
</gene>
<dbReference type="SMART" id="SM00248">
    <property type="entry name" value="ANK"/>
    <property type="match status" value="9"/>
</dbReference>
<feature type="repeat" description="ANK" evidence="3">
    <location>
        <begin position="360"/>
        <end position="388"/>
    </location>
</feature>